<evidence type="ECO:0000256" key="6">
    <source>
        <dbReference type="ARBA" id="ARBA00023170"/>
    </source>
</evidence>
<evidence type="ECO:0000256" key="2">
    <source>
        <dbReference type="ARBA" id="ARBA00022475"/>
    </source>
</evidence>
<feature type="transmembrane region" description="Helical" evidence="7">
    <location>
        <begin position="69"/>
        <end position="88"/>
    </location>
</feature>
<dbReference type="GO" id="GO:0043025">
    <property type="term" value="C:neuronal cell body"/>
    <property type="evidence" value="ECO:0007669"/>
    <property type="project" value="TreeGrafter"/>
</dbReference>
<dbReference type="Proteomes" id="UP000711488">
    <property type="component" value="Unassembled WGS sequence"/>
</dbReference>
<evidence type="ECO:0000313" key="9">
    <source>
        <dbReference type="EMBL" id="KAA0203663.1"/>
    </source>
</evidence>
<evidence type="ECO:0000256" key="1">
    <source>
        <dbReference type="ARBA" id="ARBA00004651"/>
    </source>
</evidence>
<accession>A0A6A0HCZ1</accession>
<reference evidence="9" key="1">
    <citation type="submission" date="2014-08" db="EMBL/GenBank/DDBJ databases">
        <authorList>
            <person name="Murali S."/>
            <person name="Richards S."/>
            <person name="Bandaranaike D."/>
            <person name="Bellair M."/>
            <person name="Blankenburg K."/>
            <person name="Chao H."/>
            <person name="Dinh H."/>
            <person name="Doddapaneni H."/>
            <person name="Dugan-Rocha S."/>
            <person name="Elkadiri S."/>
            <person name="Gnanaolivu R."/>
            <person name="Hughes D."/>
            <person name="Lee S."/>
            <person name="Li M."/>
            <person name="Ming W."/>
            <person name="Munidasa M."/>
            <person name="Muniz J."/>
            <person name="Nguyen L."/>
            <person name="Osuji N."/>
            <person name="Pu L.-L."/>
            <person name="Puazo M."/>
            <person name="Skinner E."/>
            <person name="Qu C."/>
            <person name="Quiroz J."/>
            <person name="Raj R."/>
            <person name="Weissenberger G."/>
            <person name="Xin Y."/>
            <person name="Zou X."/>
            <person name="Han Y."/>
            <person name="Worley K."/>
            <person name="Muzny D."/>
            <person name="Gibbs R."/>
        </authorList>
    </citation>
    <scope>NUCLEOTIDE SEQUENCE</scope>
    <source>
        <strain evidence="9">HAZT.00-mixed</strain>
        <tissue evidence="9">Whole organism</tissue>
    </source>
</reference>
<keyword evidence="5 7" id="KW-0472">Membrane</keyword>
<feature type="transmembrane region" description="Helical" evidence="7">
    <location>
        <begin position="160"/>
        <end position="178"/>
    </location>
</feature>
<feature type="transmembrane region" description="Helical" evidence="7">
    <location>
        <begin position="108"/>
        <end position="129"/>
    </location>
</feature>
<dbReference type="EMBL" id="JQDR03001120">
    <property type="protein sequence ID" value="KAA0203663.1"/>
    <property type="molecule type" value="Genomic_DNA"/>
</dbReference>
<gene>
    <name evidence="9" type="ORF">HAZT_HAZT007407</name>
</gene>
<feature type="transmembrane region" description="Helical" evidence="7">
    <location>
        <begin position="337"/>
        <end position="359"/>
    </location>
</feature>
<dbReference type="PANTHER" id="PTHR21143:SF121">
    <property type="entry name" value="GUSTATORY AND ODORANT RECEPTOR 21A"/>
    <property type="match status" value="1"/>
</dbReference>
<dbReference type="GO" id="GO:0030425">
    <property type="term" value="C:dendrite"/>
    <property type="evidence" value="ECO:0007669"/>
    <property type="project" value="TreeGrafter"/>
</dbReference>
<protein>
    <submittedName>
        <fullName evidence="9">Gustatory receptor 21</fullName>
    </submittedName>
</protein>
<dbReference type="AlphaFoldDB" id="A0A6A0HCZ1"/>
<keyword evidence="3 7" id="KW-0812">Transmembrane</keyword>
<feature type="signal peptide" evidence="8">
    <location>
        <begin position="1"/>
        <end position="29"/>
    </location>
</feature>
<feature type="transmembrane region" description="Helical" evidence="7">
    <location>
        <begin position="447"/>
        <end position="464"/>
    </location>
</feature>
<keyword evidence="6 9" id="KW-0675">Receptor</keyword>
<feature type="chain" id="PRO_5025453985" evidence="8">
    <location>
        <begin position="30"/>
        <end position="486"/>
    </location>
</feature>
<keyword evidence="2" id="KW-1003">Cell membrane</keyword>
<organism evidence="9">
    <name type="scientific">Hyalella azteca</name>
    <name type="common">Amphipod</name>
    <dbReference type="NCBI Taxonomy" id="294128"/>
    <lineage>
        <taxon>Eukaryota</taxon>
        <taxon>Metazoa</taxon>
        <taxon>Ecdysozoa</taxon>
        <taxon>Arthropoda</taxon>
        <taxon>Crustacea</taxon>
        <taxon>Multicrustacea</taxon>
        <taxon>Malacostraca</taxon>
        <taxon>Eumalacostraca</taxon>
        <taxon>Peracarida</taxon>
        <taxon>Amphipoda</taxon>
        <taxon>Senticaudata</taxon>
        <taxon>Talitrida</taxon>
        <taxon>Talitroidea</taxon>
        <taxon>Hyalellidae</taxon>
        <taxon>Hyalella</taxon>
    </lineage>
</organism>
<reference evidence="9" key="3">
    <citation type="submission" date="2019-06" db="EMBL/GenBank/DDBJ databases">
        <authorList>
            <person name="Poynton C."/>
            <person name="Hasenbein S."/>
            <person name="Benoit J.B."/>
            <person name="Sepulveda M.S."/>
            <person name="Poelchau M.F."/>
            <person name="Murali S.C."/>
            <person name="Chen S."/>
            <person name="Glastad K.M."/>
            <person name="Werren J.H."/>
            <person name="Vineis J.H."/>
            <person name="Bowen J.L."/>
            <person name="Friedrich M."/>
            <person name="Jones J."/>
            <person name="Robertson H.M."/>
            <person name="Feyereisen R."/>
            <person name="Mechler-Hickson A."/>
            <person name="Mathers N."/>
            <person name="Lee C.E."/>
            <person name="Colbourne J.K."/>
            <person name="Biales A."/>
            <person name="Johnston J.S."/>
            <person name="Wellborn G.A."/>
            <person name="Rosendale A.J."/>
            <person name="Cridge A.G."/>
            <person name="Munoz-Torres M.C."/>
            <person name="Bain P.A."/>
            <person name="Manny A.R."/>
            <person name="Major K.M."/>
            <person name="Lambert F.N."/>
            <person name="Vulpe C.D."/>
            <person name="Tuck P."/>
            <person name="Blalock B.J."/>
            <person name="Lin Y.-Y."/>
            <person name="Smith M.E."/>
            <person name="Ochoa-Acuna H."/>
            <person name="Chen M.-J.M."/>
            <person name="Childers C.P."/>
            <person name="Qu J."/>
            <person name="Dugan S."/>
            <person name="Lee S.L."/>
            <person name="Chao H."/>
            <person name="Dinh H."/>
            <person name="Han Y."/>
            <person name="Doddapaneni H."/>
            <person name="Worley K.C."/>
            <person name="Muzny D.M."/>
            <person name="Gibbs R.A."/>
            <person name="Richards S."/>
        </authorList>
    </citation>
    <scope>NUCLEOTIDE SEQUENCE</scope>
    <source>
        <strain evidence="9">HAZT.00-mixed</strain>
        <tissue evidence="9">Whole organism</tissue>
    </source>
</reference>
<evidence type="ECO:0000256" key="3">
    <source>
        <dbReference type="ARBA" id="ARBA00022692"/>
    </source>
</evidence>
<keyword evidence="8" id="KW-0732">Signal</keyword>
<evidence type="ECO:0000256" key="8">
    <source>
        <dbReference type="SAM" id="SignalP"/>
    </source>
</evidence>
<name>A0A6A0HCZ1_HYAAZ</name>
<comment type="subcellular location">
    <subcellularLocation>
        <location evidence="1">Cell membrane</location>
        <topology evidence="1">Multi-pass membrane protein</topology>
    </subcellularLocation>
</comment>
<dbReference type="GO" id="GO:0005886">
    <property type="term" value="C:plasma membrane"/>
    <property type="evidence" value="ECO:0007669"/>
    <property type="project" value="UniProtKB-SubCell"/>
</dbReference>
<dbReference type="PANTHER" id="PTHR21143">
    <property type="entry name" value="INVERTEBRATE GUSTATORY RECEPTOR"/>
    <property type="match status" value="1"/>
</dbReference>
<proteinExistence type="predicted"/>
<dbReference type="GO" id="GO:0050909">
    <property type="term" value="P:sensory perception of taste"/>
    <property type="evidence" value="ECO:0007669"/>
    <property type="project" value="InterPro"/>
</dbReference>
<evidence type="ECO:0000256" key="7">
    <source>
        <dbReference type="SAM" id="Phobius"/>
    </source>
</evidence>
<keyword evidence="4 7" id="KW-1133">Transmembrane helix</keyword>
<dbReference type="GO" id="GO:0030424">
    <property type="term" value="C:axon"/>
    <property type="evidence" value="ECO:0007669"/>
    <property type="project" value="TreeGrafter"/>
</dbReference>
<feature type="transmembrane region" description="Helical" evidence="7">
    <location>
        <begin position="198"/>
        <end position="220"/>
    </location>
</feature>
<dbReference type="InterPro" id="IPR013604">
    <property type="entry name" value="7TM_chemorcpt"/>
</dbReference>
<dbReference type="Pfam" id="PF08395">
    <property type="entry name" value="7tm_7"/>
    <property type="match status" value="1"/>
</dbReference>
<sequence>MMKDWTRAQWRIPLKSVIVFWLKVLRASGCFPYAIDVIEIDERSHVQHEICGKNGTISLIKLTAYKHKWLNTLLLLSLASFNIVASLAEFKTNQDLFTGYMTNTEITTVTILPIVRNVVYLSVVLHAWWNSSILQTLIQLTVEVLNSDKKLRFLRSAGHITQLFFPLLVVDLFILVYTQSRVGRDILHEKFWESGAPIVWGIGIVQYLLFFNVYFSLICINNACQSILVHSFEQISRSIEIKVDFYSQKLCAVATKLNPSIDHECHASSSFPSPKSSKKSVEINGNDFLKQDKKEHLLAPQLTSKMSSTALLNNKYSVIDLPHLQRLWQIQNKINSFFWFSTLIYSAAYVLFSAGIGFLTVVMGQTASQNLSSILFFIIQSMPLGLLYHTADQLHENKNRLLQELARFQLFADDSTEADQARRLMEFVHVQPEVTAGGFFSLSKAKLLAMMGFISSYLVILLQFNGKTNFLTDRFAGLNQSAMQGE</sequence>
<comment type="caution">
    <text evidence="9">The sequence shown here is derived from an EMBL/GenBank/DDBJ whole genome shotgun (WGS) entry which is preliminary data.</text>
</comment>
<evidence type="ECO:0000256" key="5">
    <source>
        <dbReference type="ARBA" id="ARBA00023136"/>
    </source>
</evidence>
<evidence type="ECO:0000256" key="4">
    <source>
        <dbReference type="ARBA" id="ARBA00022989"/>
    </source>
</evidence>
<reference evidence="9" key="2">
    <citation type="journal article" date="2018" name="Environ. Sci. Technol.">
        <title>The Toxicogenome of Hyalella azteca: A Model for Sediment Ecotoxicology and Evolutionary Toxicology.</title>
        <authorList>
            <person name="Poynton H.C."/>
            <person name="Hasenbein S."/>
            <person name="Benoit J.B."/>
            <person name="Sepulveda M.S."/>
            <person name="Poelchau M.F."/>
            <person name="Hughes D.S.T."/>
            <person name="Murali S.C."/>
            <person name="Chen S."/>
            <person name="Glastad K.M."/>
            <person name="Goodisman M.A.D."/>
            <person name="Werren J.H."/>
            <person name="Vineis J.H."/>
            <person name="Bowen J.L."/>
            <person name="Friedrich M."/>
            <person name="Jones J."/>
            <person name="Robertson H.M."/>
            <person name="Feyereisen R."/>
            <person name="Mechler-Hickson A."/>
            <person name="Mathers N."/>
            <person name="Lee C.E."/>
            <person name="Colbourne J.K."/>
            <person name="Biales A."/>
            <person name="Johnston J.S."/>
            <person name="Wellborn G.A."/>
            <person name="Rosendale A.J."/>
            <person name="Cridge A.G."/>
            <person name="Munoz-Torres M.C."/>
            <person name="Bain P.A."/>
            <person name="Manny A.R."/>
            <person name="Major K.M."/>
            <person name="Lambert F.N."/>
            <person name="Vulpe C.D."/>
            <person name="Tuck P."/>
            <person name="Blalock B.J."/>
            <person name="Lin Y.Y."/>
            <person name="Smith M.E."/>
            <person name="Ochoa-Acuna H."/>
            <person name="Chen M.M."/>
            <person name="Childers C.P."/>
            <person name="Qu J."/>
            <person name="Dugan S."/>
            <person name="Lee S.L."/>
            <person name="Chao H."/>
            <person name="Dinh H."/>
            <person name="Han Y."/>
            <person name="Doddapaneni H."/>
            <person name="Worley K.C."/>
            <person name="Muzny D.M."/>
            <person name="Gibbs R.A."/>
            <person name="Richards S."/>
        </authorList>
    </citation>
    <scope>NUCLEOTIDE SEQUENCE</scope>
    <source>
        <strain evidence="9">HAZT.00-mixed</strain>
        <tissue evidence="9">Whole organism</tissue>
    </source>
</reference>